<proteinExistence type="inferred from homology"/>
<dbReference type="PANTHER" id="PTHR35369:SF2">
    <property type="entry name" value="BLR3025 PROTEIN"/>
    <property type="match status" value="1"/>
</dbReference>
<organism evidence="4 5">
    <name type="scientific">Aeoliella straminimaris</name>
    <dbReference type="NCBI Taxonomy" id="2954799"/>
    <lineage>
        <taxon>Bacteria</taxon>
        <taxon>Pseudomonadati</taxon>
        <taxon>Planctomycetota</taxon>
        <taxon>Planctomycetia</taxon>
        <taxon>Pirellulales</taxon>
        <taxon>Lacipirellulaceae</taxon>
        <taxon>Aeoliella</taxon>
    </lineage>
</organism>
<dbReference type="InterPro" id="IPR043128">
    <property type="entry name" value="Rev_trsase/Diguanyl_cyclase"/>
</dbReference>
<dbReference type="RefSeq" id="WP_252854940.1">
    <property type="nucleotide sequence ID" value="NZ_JAMXLR010000077.1"/>
</dbReference>
<dbReference type="SUPFAM" id="SSF56672">
    <property type="entry name" value="DNA/RNA polymerases"/>
    <property type="match status" value="1"/>
</dbReference>
<dbReference type="Proteomes" id="UP001155241">
    <property type="component" value="Unassembled WGS sequence"/>
</dbReference>
<dbReference type="Gene3D" id="3.40.1170.60">
    <property type="match status" value="1"/>
</dbReference>
<keyword evidence="5" id="KW-1185">Reference proteome</keyword>
<gene>
    <name evidence="4" type="ORF">NG895_23265</name>
</gene>
<evidence type="ECO:0000256" key="1">
    <source>
        <dbReference type="ARBA" id="ARBA00010945"/>
    </source>
</evidence>
<dbReference type="GO" id="GO:0006281">
    <property type="term" value="P:DNA repair"/>
    <property type="evidence" value="ECO:0007669"/>
    <property type="project" value="InterPro"/>
</dbReference>
<evidence type="ECO:0000313" key="5">
    <source>
        <dbReference type="Proteomes" id="UP001155241"/>
    </source>
</evidence>
<evidence type="ECO:0000313" key="4">
    <source>
        <dbReference type="EMBL" id="MCO6046829.1"/>
    </source>
</evidence>
<keyword evidence="2" id="KW-0227">DNA damage</keyword>
<protein>
    <submittedName>
        <fullName evidence="4">DNA polymerase Y family protein</fullName>
    </submittedName>
</protein>
<evidence type="ECO:0000256" key="2">
    <source>
        <dbReference type="ARBA" id="ARBA00022763"/>
    </source>
</evidence>
<sequence>MKPPSTKPPSGSQRVLAIWLPNWPIERLTSKQPELRGQPLMLESTSSRGQRVIACSREAREFGVQPGMLVAEATAISSLHAVRLPHNANADQRALEKLADWCHRFSPTVGIEGADTLLLDATNLAPLYGGEEPLVQQTSQGLTRLGLTAHIALADNIATAWALAHCSCTSLVPVGESIAAVAHLPLTALRLPDITIETLSRLGIESIGEVLALPRTELASRFGPELLTRIHQLLGNQAEVIRAVAHSERLITQWLLEPPLTKWTHINKVIQQLLRQLAHLLATRDAGALHLACHLECQTGKDVAFDVRLFRPTADAAHLMEIVALRTERLLLTSPVTAVKVHVARHAPLARQQRVLFERESHWRHSTGIAALVDRLAGRLGPEAVVQCRVQHEAQAEFAYTEQTIVGNLTARRRSTTKPSAVKLAPLDRPLHFFAKPQRVETLSFLHEGPPIRFTHGGQQYVVAHHRGPERIETGWWRQQGIRRDYYRVETTTGRRFWLFRCLRRQKWYLHGAYE</sequence>
<comment type="caution">
    <text evidence="4">The sequence shown here is derived from an EMBL/GenBank/DDBJ whole genome shotgun (WGS) entry which is preliminary data.</text>
</comment>
<dbReference type="CDD" id="cd03468">
    <property type="entry name" value="PolY_like"/>
    <property type="match status" value="1"/>
</dbReference>
<accession>A0A9X2JKL5</accession>
<feature type="domain" description="UmuC" evidence="3">
    <location>
        <begin position="25"/>
        <end position="203"/>
    </location>
</feature>
<evidence type="ECO:0000259" key="3">
    <source>
        <dbReference type="PROSITE" id="PS50173"/>
    </source>
</evidence>
<dbReference type="AlphaFoldDB" id="A0A9X2JKL5"/>
<reference evidence="4" key="1">
    <citation type="submission" date="2022-06" db="EMBL/GenBank/DDBJ databases">
        <title>Aeoliella straminimaris, a novel planctomycete from sediments.</title>
        <authorList>
            <person name="Vitorino I.R."/>
            <person name="Lage O.M."/>
        </authorList>
    </citation>
    <scope>NUCLEOTIDE SEQUENCE</scope>
    <source>
        <strain evidence="4">ICT_H6.2</strain>
    </source>
</reference>
<name>A0A9X2JKL5_9BACT</name>
<dbReference type="InterPro" id="IPR001126">
    <property type="entry name" value="UmuC"/>
</dbReference>
<dbReference type="PROSITE" id="PS50173">
    <property type="entry name" value="UMUC"/>
    <property type="match status" value="1"/>
</dbReference>
<dbReference type="InterPro" id="IPR043502">
    <property type="entry name" value="DNA/RNA_pol_sf"/>
</dbReference>
<dbReference type="EMBL" id="JAMXLR010000077">
    <property type="protein sequence ID" value="MCO6046829.1"/>
    <property type="molecule type" value="Genomic_DNA"/>
</dbReference>
<dbReference type="Pfam" id="PF00817">
    <property type="entry name" value="IMS"/>
    <property type="match status" value="1"/>
</dbReference>
<dbReference type="InterPro" id="IPR050356">
    <property type="entry name" value="SulA_CellDiv_inhibitor"/>
</dbReference>
<dbReference type="Gene3D" id="3.30.70.270">
    <property type="match status" value="1"/>
</dbReference>
<dbReference type="PANTHER" id="PTHR35369">
    <property type="entry name" value="BLR3025 PROTEIN-RELATED"/>
    <property type="match status" value="1"/>
</dbReference>
<comment type="similarity">
    <text evidence="1">Belongs to the DNA polymerase type-Y family.</text>
</comment>